<gene>
    <name evidence="5" type="ORF">CLV71_102684</name>
</gene>
<dbReference type="PANTHER" id="PTHR20854:SF4">
    <property type="entry name" value="INOSITOL-1-MONOPHOSPHATASE-RELATED"/>
    <property type="match status" value="1"/>
</dbReference>
<dbReference type="OrthoDB" id="9772456at2"/>
<dbReference type="GO" id="GO:0008934">
    <property type="term" value="F:inositol monophosphate 1-phosphatase activity"/>
    <property type="evidence" value="ECO:0007669"/>
    <property type="project" value="TreeGrafter"/>
</dbReference>
<dbReference type="PROSITE" id="PS00629">
    <property type="entry name" value="IMP_1"/>
    <property type="match status" value="1"/>
</dbReference>
<dbReference type="AlphaFoldDB" id="A0A4R7W4P8"/>
<organism evidence="5 6">
    <name type="scientific">Actinophytocola oryzae</name>
    <dbReference type="NCBI Taxonomy" id="502181"/>
    <lineage>
        <taxon>Bacteria</taxon>
        <taxon>Bacillati</taxon>
        <taxon>Actinomycetota</taxon>
        <taxon>Actinomycetes</taxon>
        <taxon>Pseudonocardiales</taxon>
        <taxon>Pseudonocardiaceae</taxon>
    </lineage>
</organism>
<sequence>MSALGSPPVDQDLLDFAVDLACRAGNLAAARFFAGDPRTSRKPDGTEVTAADLAVEEVVRGELARHAPDDEVYGEEGGTTAGTSGRRWVVDPIDGTYYFARRIPLFNTRLAFEDEHGPAIGVIREPIARQTVFAGRGRGCWRSTDAEAVPVRVSDRTGIGGARTAMGNPGTWPEELLLALHRRVFLSTSGGTTGLATGQVDAYVIAGFPMGYEDVAPLPVIVGEAGGRVTDLSGNPVLSGDGTVLATNGHLHDAFLALVHGLPTARDWRALGDDPTS</sequence>
<feature type="binding site" evidence="4">
    <location>
        <position position="214"/>
    </location>
    <ligand>
        <name>Mg(2+)</name>
        <dbReference type="ChEBI" id="CHEBI:18420"/>
        <label>1</label>
        <note>catalytic</note>
    </ligand>
</feature>
<feature type="binding site" evidence="4">
    <location>
        <position position="91"/>
    </location>
    <ligand>
        <name>Mg(2+)</name>
        <dbReference type="ChEBI" id="CHEBI:18420"/>
        <label>1</label>
        <note>catalytic</note>
    </ligand>
</feature>
<protein>
    <submittedName>
        <fullName evidence="5">Histidinol-phosphatase</fullName>
    </submittedName>
</protein>
<keyword evidence="1 4" id="KW-0479">Metal-binding</keyword>
<proteinExistence type="predicted"/>
<feature type="binding site" evidence="4">
    <location>
        <position position="75"/>
    </location>
    <ligand>
        <name>Mg(2+)</name>
        <dbReference type="ChEBI" id="CHEBI:18420"/>
        <label>1</label>
        <note>catalytic</note>
    </ligand>
</feature>
<keyword evidence="3 4" id="KW-0460">Magnesium</keyword>
<keyword evidence="2" id="KW-0378">Hydrolase</keyword>
<dbReference type="GO" id="GO:0006020">
    <property type="term" value="P:inositol metabolic process"/>
    <property type="evidence" value="ECO:0007669"/>
    <property type="project" value="TreeGrafter"/>
</dbReference>
<evidence type="ECO:0000256" key="2">
    <source>
        <dbReference type="ARBA" id="ARBA00022801"/>
    </source>
</evidence>
<dbReference type="InterPro" id="IPR020583">
    <property type="entry name" value="Inositol_monoP_metal-BS"/>
</dbReference>
<name>A0A4R7W4P8_9PSEU</name>
<evidence type="ECO:0000256" key="1">
    <source>
        <dbReference type="ARBA" id="ARBA00022723"/>
    </source>
</evidence>
<dbReference type="Gene3D" id="3.30.540.10">
    <property type="entry name" value="Fructose-1,6-Bisphosphatase, subunit A, domain 1"/>
    <property type="match status" value="1"/>
</dbReference>
<dbReference type="PRINTS" id="PR00377">
    <property type="entry name" value="IMPHPHTASES"/>
</dbReference>
<comment type="cofactor">
    <cofactor evidence="4">
        <name>Mg(2+)</name>
        <dbReference type="ChEBI" id="CHEBI:18420"/>
    </cofactor>
</comment>
<feature type="binding site" evidence="4">
    <location>
        <position position="93"/>
    </location>
    <ligand>
        <name>Mg(2+)</name>
        <dbReference type="ChEBI" id="CHEBI:18420"/>
        <label>2</label>
    </ligand>
</feature>
<dbReference type="InterPro" id="IPR000760">
    <property type="entry name" value="Inositol_monophosphatase-like"/>
</dbReference>
<dbReference type="Gene3D" id="3.40.190.80">
    <property type="match status" value="1"/>
</dbReference>
<feature type="binding site" evidence="4">
    <location>
        <position position="94"/>
    </location>
    <ligand>
        <name>Mg(2+)</name>
        <dbReference type="ChEBI" id="CHEBI:18420"/>
        <label>1</label>
        <note>catalytic</note>
    </ligand>
</feature>
<accession>A0A4R7W4P8</accession>
<dbReference type="GO" id="GO:0007165">
    <property type="term" value="P:signal transduction"/>
    <property type="evidence" value="ECO:0007669"/>
    <property type="project" value="TreeGrafter"/>
</dbReference>
<evidence type="ECO:0000313" key="6">
    <source>
        <dbReference type="Proteomes" id="UP000294927"/>
    </source>
</evidence>
<dbReference type="SUPFAM" id="SSF56655">
    <property type="entry name" value="Carbohydrate phosphatase"/>
    <property type="match status" value="1"/>
</dbReference>
<evidence type="ECO:0000313" key="5">
    <source>
        <dbReference type="EMBL" id="TDV56617.1"/>
    </source>
</evidence>
<keyword evidence="6" id="KW-1185">Reference proteome</keyword>
<evidence type="ECO:0000256" key="3">
    <source>
        <dbReference type="ARBA" id="ARBA00022842"/>
    </source>
</evidence>
<dbReference type="Proteomes" id="UP000294927">
    <property type="component" value="Unassembled WGS sequence"/>
</dbReference>
<dbReference type="Pfam" id="PF00459">
    <property type="entry name" value="Inositol_P"/>
    <property type="match status" value="1"/>
</dbReference>
<comment type="caution">
    <text evidence="5">The sequence shown here is derived from an EMBL/GenBank/DDBJ whole genome shotgun (WGS) entry which is preliminary data.</text>
</comment>
<reference evidence="5 6" key="1">
    <citation type="submission" date="2019-03" db="EMBL/GenBank/DDBJ databases">
        <title>Genomic Encyclopedia of Archaeal and Bacterial Type Strains, Phase II (KMG-II): from individual species to whole genera.</title>
        <authorList>
            <person name="Goeker M."/>
        </authorList>
    </citation>
    <scope>NUCLEOTIDE SEQUENCE [LARGE SCALE GENOMIC DNA]</scope>
    <source>
        <strain evidence="5 6">DSM 45499</strain>
    </source>
</reference>
<dbReference type="PANTHER" id="PTHR20854">
    <property type="entry name" value="INOSITOL MONOPHOSPHATASE"/>
    <property type="match status" value="1"/>
</dbReference>
<dbReference type="EMBL" id="SOCP01000002">
    <property type="protein sequence ID" value="TDV56617.1"/>
    <property type="molecule type" value="Genomic_DNA"/>
</dbReference>
<evidence type="ECO:0000256" key="4">
    <source>
        <dbReference type="PIRSR" id="PIRSR600760-2"/>
    </source>
</evidence>
<dbReference type="GO" id="GO:0046872">
    <property type="term" value="F:metal ion binding"/>
    <property type="evidence" value="ECO:0007669"/>
    <property type="project" value="UniProtKB-KW"/>
</dbReference>